<proteinExistence type="predicted"/>
<feature type="domain" description="Nudix hydrolase" evidence="2">
    <location>
        <begin position="17"/>
        <end position="175"/>
    </location>
</feature>
<dbReference type="RefSeq" id="WP_353711474.1">
    <property type="nucleotide sequence ID" value="NZ_CP159279.1"/>
</dbReference>
<sequence length="221" mass="24527">MAPKKAPAPSLLDYPRPSVAVDTAVLTVADGALRVLLVRRGEEHHHGDWALPGTFLRERERLADAVLRSLREKAGISGWVPRQLHVFDDPERDDRGWVLSVAHVDVVPEAALEDALKSDGVRLASVSGEPQLIAELPYGHAEIVAKAAEWIRAAYAEAPDPRALLEEPFTLKDLRDLHEIVAGRSLMRDTFRRFMEPQLVGTGQMSDGTRGRPSRLWRRSG</sequence>
<evidence type="ECO:0000313" key="3">
    <source>
        <dbReference type="EMBL" id="XCH11017.1"/>
    </source>
</evidence>
<dbReference type="PANTHER" id="PTHR43736:SF4">
    <property type="entry name" value="SLR1690 PROTEIN"/>
    <property type="match status" value="1"/>
</dbReference>
<dbReference type="Gene3D" id="3.90.79.10">
    <property type="entry name" value="Nucleoside Triphosphate Pyrophosphohydrolase"/>
    <property type="match status" value="1"/>
</dbReference>
<dbReference type="InterPro" id="IPR036390">
    <property type="entry name" value="WH_DNA-bd_sf"/>
</dbReference>
<feature type="compositionally biased region" description="Basic residues" evidence="1">
    <location>
        <begin position="212"/>
        <end position="221"/>
    </location>
</feature>
<dbReference type="Pfam" id="PF21906">
    <property type="entry name" value="WHD_NrtR"/>
    <property type="match status" value="1"/>
</dbReference>
<name>A0AAU8ENF5_9MICC</name>
<feature type="region of interest" description="Disordered" evidence="1">
    <location>
        <begin position="201"/>
        <end position="221"/>
    </location>
</feature>
<organism evidence="3">
    <name type="scientific">Arthrobacter sp. K5</name>
    <dbReference type="NCBI Taxonomy" id="2839623"/>
    <lineage>
        <taxon>Bacteria</taxon>
        <taxon>Bacillati</taxon>
        <taxon>Actinomycetota</taxon>
        <taxon>Actinomycetes</taxon>
        <taxon>Micrococcales</taxon>
        <taxon>Micrococcaceae</taxon>
        <taxon>Arthrobacter</taxon>
    </lineage>
</organism>
<reference evidence="3" key="1">
    <citation type="submission" date="2024-06" db="EMBL/GenBank/DDBJ databases">
        <title>Biodegradation of dimethachlon by Arthrobacter sp. K5: mechanistic insights and ecological implications.</title>
        <authorList>
            <person name="Hu S."/>
            <person name="Lu P."/>
        </authorList>
    </citation>
    <scope>NUCLEOTIDE SEQUENCE</scope>
    <source>
        <strain evidence="3">K5</strain>
    </source>
</reference>
<evidence type="ECO:0000259" key="2">
    <source>
        <dbReference type="PROSITE" id="PS51462"/>
    </source>
</evidence>
<dbReference type="InterPro" id="IPR000086">
    <property type="entry name" value="NUDIX_hydrolase_dom"/>
</dbReference>
<dbReference type="SUPFAM" id="SSF55811">
    <property type="entry name" value="Nudix"/>
    <property type="match status" value="1"/>
</dbReference>
<dbReference type="InterPro" id="IPR054105">
    <property type="entry name" value="WHD_NrtR"/>
</dbReference>
<dbReference type="CDD" id="cd18873">
    <property type="entry name" value="NUDIX_NadM_like"/>
    <property type="match status" value="1"/>
</dbReference>
<dbReference type="PANTHER" id="PTHR43736">
    <property type="entry name" value="ADP-RIBOSE PYROPHOSPHATASE"/>
    <property type="match status" value="1"/>
</dbReference>
<dbReference type="Pfam" id="PF00293">
    <property type="entry name" value="NUDIX"/>
    <property type="match status" value="1"/>
</dbReference>
<dbReference type="SUPFAM" id="SSF46785">
    <property type="entry name" value="Winged helix' DNA-binding domain"/>
    <property type="match status" value="1"/>
</dbReference>
<dbReference type="EMBL" id="CP159279">
    <property type="protein sequence ID" value="XCH11017.1"/>
    <property type="molecule type" value="Genomic_DNA"/>
</dbReference>
<accession>A0AAU8ENF5</accession>
<evidence type="ECO:0000256" key="1">
    <source>
        <dbReference type="SAM" id="MobiDB-lite"/>
    </source>
</evidence>
<dbReference type="InterPro" id="IPR036388">
    <property type="entry name" value="WH-like_DNA-bd_sf"/>
</dbReference>
<protein>
    <submittedName>
        <fullName evidence="3">NUDIX domain-containing protein</fullName>
    </submittedName>
</protein>
<dbReference type="AlphaFoldDB" id="A0AAU8ENF5"/>
<gene>
    <name evidence="3" type="ORF">ABRP34_19780</name>
</gene>
<dbReference type="InterPro" id="IPR015797">
    <property type="entry name" value="NUDIX_hydrolase-like_dom_sf"/>
</dbReference>
<dbReference type="Gene3D" id="1.10.10.10">
    <property type="entry name" value="Winged helix-like DNA-binding domain superfamily/Winged helix DNA-binding domain"/>
    <property type="match status" value="1"/>
</dbReference>
<dbReference type="PROSITE" id="PS51462">
    <property type="entry name" value="NUDIX"/>
    <property type="match status" value="1"/>
</dbReference>